<protein>
    <recommendedName>
        <fullName evidence="4">Collagen IV NC1 domain-containing protein</fullName>
    </recommendedName>
</protein>
<dbReference type="InterPro" id="IPR008160">
    <property type="entry name" value="Collagen"/>
</dbReference>
<proteinExistence type="predicted"/>
<dbReference type="Pfam" id="PF01391">
    <property type="entry name" value="Collagen"/>
    <property type="match status" value="1"/>
</dbReference>
<evidence type="ECO:0000256" key="1">
    <source>
        <dbReference type="SAM" id="MobiDB-lite"/>
    </source>
</evidence>
<organism evidence="2 3">
    <name type="scientific">Maylandia zebra</name>
    <name type="common">zebra mbuna</name>
    <dbReference type="NCBI Taxonomy" id="106582"/>
    <lineage>
        <taxon>Eukaryota</taxon>
        <taxon>Metazoa</taxon>
        <taxon>Chordata</taxon>
        <taxon>Craniata</taxon>
        <taxon>Vertebrata</taxon>
        <taxon>Euteleostomi</taxon>
        <taxon>Actinopterygii</taxon>
        <taxon>Neopterygii</taxon>
        <taxon>Teleostei</taxon>
        <taxon>Neoteleostei</taxon>
        <taxon>Acanthomorphata</taxon>
        <taxon>Ovalentaria</taxon>
        <taxon>Cichlomorphae</taxon>
        <taxon>Cichliformes</taxon>
        <taxon>Cichlidae</taxon>
        <taxon>African cichlids</taxon>
        <taxon>Pseudocrenilabrinae</taxon>
        <taxon>Haplochromini</taxon>
        <taxon>Maylandia</taxon>
        <taxon>Maylandia zebra complex</taxon>
    </lineage>
</organism>
<reference evidence="2" key="1">
    <citation type="submission" date="2025-08" db="UniProtKB">
        <authorList>
            <consortium name="Ensembl"/>
        </authorList>
    </citation>
    <scope>IDENTIFICATION</scope>
</reference>
<feature type="region of interest" description="Disordered" evidence="1">
    <location>
        <begin position="40"/>
        <end position="74"/>
    </location>
</feature>
<keyword evidence="3" id="KW-1185">Reference proteome</keyword>
<evidence type="ECO:0000313" key="2">
    <source>
        <dbReference type="Ensembl" id="ENSMZEP00005032528.1"/>
    </source>
</evidence>
<evidence type="ECO:0000313" key="3">
    <source>
        <dbReference type="Proteomes" id="UP000265160"/>
    </source>
</evidence>
<name>A0A3P9DDE4_9CICH</name>
<accession>A0A3P9DDE4</accession>
<reference evidence="2" key="2">
    <citation type="submission" date="2025-09" db="UniProtKB">
        <authorList>
            <consortium name="Ensembl"/>
        </authorList>
    </citation>
    <scope>IDENTIFICATION</scope>
</reference>
<evidence type="ECO:0008006" key="4">
    <source>
        <dbReference type="Google" id="ProtNLM"/>
    </source>
</evidence>
<dbReference type="Proteomes" id="UP000265160">
    <property type="component" value="Unplaced"/>
</dbReference>
<dbReference type="AlphaFoldDB" id="A0A3P9DDE4"/>
<dbReference type="Ensembl" id="ENSMZET00005033582.1">
    <property type="protein sequence ID" value="ENSMZEP00005032528.1"/>
    <property type="gene ID" value="ENSMZEG00005024233.1"/>
</dbReference>
<sequence length="223" mass="24254">PLLFTTLLQSIEVCKRLFMHSSLKPHSHVFLLGRPGTLGEVGPSGQDGPRGVLGPSGPKGEKGHLGLKGPSGPKGDKVGASDLYVGCNLFFPLNVIRSLSGHLVNPLKPMGVLVLGQTFRSKETLRSNYNLSSCPYYPSLCRVTLVSRAAEDHRDWMAVTGPEEILEIPALGGDTLAPVDFLYGKTSCFIHLTYFNLTYSNTSNIIFTYRDRDTDVVFASNRG</sequence>